<dbReference type="SMART" id="SM00842">
    <property type="entry name" value="FtsA"/>
    <property type="match status" value="1"/>
</dbReference>
<dbReference type="Proteomes" id="UP001501803">
    <property type="component" value="Unassembled WGS sequence"/>
</dbReference>
<organism evidence="2 3">
    <name type="scientific">Leifsonia kafniensis</name>
    <dbReference type="NCBI Taxonomy" id="475957"/>
    <lineage>
        <taxon>Bacteria</taxon>
        <taxon>Bacillati</taxon>
        <taxon>Actinomycetota</taxon>
        <taxon>Actinomycetes</taxon>
        <taxon>Micrococcales</taxon>
        <taxon>Microbacteriaceae</taxon>
        <taxon>Leifsonia</taxon>
    </lineage>
</organism>
<evidence type="ECO:0000313" key="2">
    <source>
        <dbReference type="EMBL" id="GAA3895805.1"/>
    </source>
</evidence>
<dbReference type="SUPFAM" id="SSF53067">
    <property type="entry name" value="Actin-like ATPase domain"/>
    <property type="match status" value="2"/>
</dbReference>
<dbReference type="PANTHER" id="PTHR32432:SF3">
    <property type="entry name" value="ETHANOLAMINE UTILIZATION PROTEIN EUTJ"/>
    <property type="match status" value="1"/>
</dbReference>
<evidence type="ECO:0000313" key="3">
    <source>
        <dbReference type="Proteomes" id="UP001501803"/>
    </source>
</evidence>
<dbReference type="RefSeq" id="WP_345069855.1">
    <property type="nucleotide sequence ID" value="NZ_BAABCN010000018.1"/>
</dbReference>
<dbReference type="PANTHER" id="PTHR32432">
    <property type="entry name" value="CELL DIVISION PROTEIN FTSA-RELATED"/>
    <property type="match status" value="1"/>
</dbReference>
<accession>A0ABP7L6B4</accession>
<dbReference type="PIRSF" id="PIRSF019169">
    <property type="entry name" value="PilM"/>
    <property type="match status" value="1"/>
</dbReference>
<protein>
    <submittedName>
        <fullName evidence="2">Type IV pilus assembly protein PilM</fullName>
    </submittedName>
</protein>
<dbReference type="Gene3D" id="3.30.1490.300">
    <property type="match status" value="1"/>
</dbReference>
<keyword evidence="3" id="KW-1185">Reference proteome</keyword>
<dbReference type="CDD" id="cd24049">
    <property type="entry name" value="ASKHA_NBD_PilM"/>
    <property type="match status" value="1"/>
</dbReference>
<feature type="domain" description="SHS2" evidence="1">
    <location>
        <begin position="5"/>
        <end position="173"/>
    </location>
</feature>
<dbReference type="InterPro" id="IPR043129">
    <property type="entry name" value="ATPase_NBD"/>
</dbReference>
<name>A0ABP7L6B4_9MICO</name>
<comment type="caution">
    <text evidence="2">The sequence shown here is derived from an EMBL/GenBank/DDBJ whole genome shotgun (WGS) entry which is preliminary data.</text>
</comment>
<reference evidence="3" key="1">
    <citation type="journal article" date="2019" name="Int. J. Syst. Evol. Microbiol.">
        <title>The Global Catalogue of Microorganisms (GCM) 10K type strain sequencing project: providing services to taxonomists for standard genome sequencing and annotation.</title>
        <authorList>
            <consortium name="The Broad Institute Genomics Platform"/>
            <consortium name="The Broad Institute Genome Sequencing Center for Infectious Disease"/>
            <person name="Wu L."/>
            <person name="Ma J."/>
        </authorList>
    </citation>
    <scope>NUCLEOTIDE SEQUENCE [LARGE SCALE GENOMIC DNA]</scope>
    <source>
        <strain evidence="3">JCM 17021</strain>
    </source>
</reference>
<dbReference type="EMBL" id="BAABCN010000018">
    <property type="protein sequence ID" value="GAA3895805.1"/>
    <property type="molecule type" value="Genomic_DNA"/>
</dbReference>
<dbReference type="Pfam" id="PF11104">
    <property type="entry name" value="PilM_2"/>
    <property type="match status" value="1"/>
</dbReference>
<gene>
    <name evidence="2" type="primary">pilM</name>
    <name evidence="2" type="ORF">GCM10022381_41650</name>
</gene>
<dbReference type="InterPro" id="IPR003494">
    <property type="entry name" value="SHS2_FtsA"/>
</dbReference>
<dbReference type="InterPro" id="IPR050696">
    <property type="entry name" value="FtsA/MreB"/>
</dbReference>
<dbReference type="InterPro" id="IPR005883">
    <property type="entry name" value="PilM"/>
</dbReference>
<dbReference type="NCBIfam" id="TIGR01175">
    <property type="entry name" value="pilM"/>
    <property type="match status" value="1"/>
</dbReference>
<dbReference type="Gene3D" id="3.30.420.40">
    <property type="match status" value="2"/>
</dbReference>
<evidence type="ECO:0000259" key="1">
    <source>
        <dbReference type="SMART" id="SM00842"/>
    </source>
</evidence>
<sequence>MATSVVGIDIGSLALRAVEVVDPAKAKPTVVRYREVALPEGAVSRGEVMEPNTVAGALRELWSQGGFKSKDVVLGMGNQRVLARDLTVPKMSLTRIRESLPFEVQDMLPVSVADALLDFYPISEGIGEHGPTVSGLLIAAVKEAVLGNVKAVQMAGLTTVDVDLIPFALSRVLITRPRMSGVVALLDIGAHNSSVVIAKDGVPQFVRIIPTGGDDLTQALRNGLETDAVQAERIKRSLGLATQVATQEEKKAVEIIYQVSSEQLSSLRNTINYFSNTRPGESVSQIVLSGGGAMLPGLPAALAEMTRVKVSAGDPFATVAVARSIDADHLRRNAPSLTVALGLALGSAA</sequence>
<proteinExistence type="predicted"/>